<sequence>MITSASIESPPALLVNSKISLEGVVRWLRTERRDVPFGCFDWDPFAAQLADNIGMVQQDVTGLVATAFARIDAPAGLPEIAYVPCILRARDGT</sequence>
<dbReference type="Proteomes" id="UP001139477">
    <property type="component" value="Unassembled WGS sequence"/>
</dbReference>
<keyword evidence="2" id="KW-1185">Reference proteome</keyword>
<name>A0A9X2FWT1_9RHOB</name>
<organism evidence="1 2">
    <name type="scientific">Limimaricola litoreus</name>
    <dbReference type="NCBI Taxonomy" id="2955316"/>
    <lineage>
        <taxon>Bacteria</taxon>
        <taxon>Pseudomonadati</taxon>
        <taxon>Pseudomonadota</taxon>
        <taxon>Alphaproteobacteria</taxon>
        <taxon>Rhodobacterales</taxon>
        <taxon>Paracoccaceae</taxon>
        <taxon>Limimaricola</taxon>
    </lineage>
</organism>
<evidence type="ECO:0000313" key="2">
    <source>
        <dbReference type="Proteomes" id="UP001139477"/>
    </source>
</evidence>
<evidence type="ECO:0000313" key="1">
    <source>
        <dbReference type="EMBL" id="MCP1168588.1"/>
    </source>
</evidence>
<comment type="caution">
    <text evidence="1">The sequence shown here is derived from an EMBL/GenBank/DDBJ whole genome shotgun (WGS) entry which is preliminary data.</text>
</comment>
<gene>
    <name evidence="1" type="ORF">NHG85_08635</name>
</gene>
<reference evidence="1" key="1">
    <citation type="submission" date="2022-06" db="EMBL/GenBank/DDBJ databases">
        <title>Limimaricola sediminis sp. nov., isolated from an intertidal sediment.</title>
        <authorList>
            <person name="Shao X."/>
        </authorList>
    </citation>
    <scope>NUCLEOTIDE SEQUENCE</scope>
    <source>
        <strain evidence="1">ASW11-118</strain>
    </source>
</reference>
<dbReference type="AlphaFoldDB" id="A0A9X2FWT1"/>
<protein>
    <submittedName>
        <fullName evidence="1">Uncharacterized protein</fullName>
    </submittedName>
</protein>
<accession>A0A9X2FWT1</accession>
<dbReference type="EMBL" id="JAMYXC010000129">
    <property type="protein sequence ID" value="MCP1168588.1"/>
    <property type="molecule type" value="Genomic_DNA"/>
</dbReference>
<proteinExistence type="predicted"/>